<accession>A0A4D7CSR1</accession>
<dbReference type="InterPro" id="IPR000182">
    <property type="entry name" value="GNAT_dom"/>
</dbReference>
<keyword evidence="2 3" id="KW-0067">ATP-binding</keyword>
<dbReference type="PANTHER" id="PTHR40599:SF1">
    <property type="entry name" value="[CITRATE [PRO-3S]-LYASE] LIGASE"/>
    <property type="match status" value="1"/>
</dbReference>
<dbReference type="PANTHER" id="PTHR40599">
    <property type="entry name" value="[CITRATE [PRO-3S]-LYASE] LIGASE"/>
    <property type="match status" value="1"/>
</dbReference>
<evidence type="ECO:0000256" key="1">
    <source>
        <dbReference type="ARBA" id="ARBA00022741"/>
    </source>
</evidence>
<protein>
    <recommendedName>
        <fullName evidence="3">[Citrate [pro-3S]-lyase] ligase</fullName>
        <ecNumber evidence="3">6.2.1.22</ecNumber>
    </recommendedName>
</protein>
<keyword evidence="5" id="KW-1185">Reference proteome</keyword>
<dbReference type="NCBIfam" id="TIGR00125">
    <property type="entry name" value="cyt_tran_rel"/>
    <property type="match status" value="1"/>
</dbReference>
<gene>
    <name evidence="4" type="primary">citC</name>
    <name evidence="4" type="ORF">FA707_00755</name>
</gene>
<dbReference type="GO" id="GO:0008771">
    <property type="term" value="F:[citrate (pro-3S)-lyase] ligase activity"/>
    <property type="evidence" value="ECO:0007669"/>
    <property type="project" value="UniProtKB-EC"/>
</dbReference>
<sequence length="335" mass="38380">METKRLWLDRDATMNIKWQHLLEINQLAADHLVDYTIGIFKGQQLIATASAYQNIIKCVAIDLAYQNNNLLSELLKKMQEYFAEEGILHYFVYTKPETSSFFESVGFKLIIETKQVSFMEFGLPDFSRYREELLQKKRLTIGNGAIVMNANPFTNGHLYLVETAAKESPVVYVFVLSEEASLFDHATRLELVKQGTAHLNNVVVLSTKDYLISSATFPSYFLKEQAELDIARVQAQLDATLFRDKVAPLLDVAIRFVGDEPLSEVTEVYNQAMLEVFGNQLELKIIDRKKIDEQVISATKVREYLRIGNWSKVKQMLPPTTYQYLKNNEVNIIGN</sequence>
<dbReference type="OrthoDB" id="9779753at2"/>
<dbReference type="Gene3D" id="3.40.50.620">
    <property type="entry name" value="HUPs"/>
    <property type="match status" value="1"/>
</dbReference>
<dbReference type="SUPFAM" id="SSF55729">
    <property type="entry name" value="Acyl-CoA N-acyltransferases (Nat)"/>
    <property type="match status" value="1"/>
</dbReference>
<proteinExistence type="predicted"/>
<organism evidence="4 5">
    <name type="scientific">Vagococcus zengguangii</name>
    <dbReference type="NCBI Taxonomy" id="2571750"/>
    <lineage>
        <taxon>Bacteria</taxon>
        <taxon>Bacillati</taxon>
        <taxon>Bacillota</taxon>
        <taxon>Bacilli</taxon>
        <taxon>Lactobacillales</taxon>
        <taxon>Enterococcaceae</taxon>
        <taxon>Vagococcus</taxon>
    </lineage>
</organism>
<dbReference type="GO" id="GO:0016747">
    <property type="term" value="F:acyltransferase activity, transferring groups other than amino-acyl groups"/>
    <property type="evidence" value="ECO:0007669"/>
    <property type="project" value="InterPro"/>
</dbReference>
<dbReference type="InterPro" id="IPR013166">
    <property type="entry name" value="Citrate_lyase_ligase_C"/>
</dbReference>
<dbReference type="InterPro" id="IPR005216">
    <property type="entry name" value="Citrate_lyase_ligase"/>
</dbReference>
<evidence type="ECO:0000313" key="5">
    <source>
        <dbReference type="Proteomes" id="UP000298615"/>
    </source>
</evidence>
<dbReference type="InterPro" id="IPR014729">
    <property type="entry name" value="Rossmann-like_a/b/a_fold"/>
</dbReference>
<dbReference type="GO" id="GO:0005524">
    <property type="term" value="F:ATP binding"/>
    <property type="evidence" value="ECO:0007669"/>
    <property type="project" value="UniProtKB-UniRule"/>
</dbReference>
<dbReference type="GO" id="GO:0016829">
    <property type="term" value="F:lyase activity"/>
    <property type="evidence" value="ECO:0007669"/>
    <property type="project" value="UniProtKB-KW"/>
</dbReference>
<dbReference type="SUPFAM" id="SSF52374">
    <property type="entry name" value="Nucleotidylyl transferase"/>
    <property type="match status" value="1"/>
</dbReference>
<keyword evidence="3 4" id="KW-0436">Ligase</keyword>
<dbReference type="InterPro" id="IPR016181">
    <property type="entry name" value="Acyl_CoA_acyltransferase"/>
</dbReference>
<evidence type="ECO:0000313" key="4">
    <source>
        <dbReference type="EMBL" id="QCI85587.1"/>
    </source>
</evidence>
<dbReference type="Gene3D" id="3.40.630.30">
    <property type="match status" value="1"/>
</dbReference>
<dbReference type="PIRSF" id="PIRSF005751">
    <property type="entry name" value="Acet_citr_lig"/>
    <property type="match status" value="1"/>
</dbReference>
<keyword evidence="4" id="KW-0456">Lyase</keyword>
<evidence type="ECO:0000256" key="3">
    <source>
        <dbReference type="PIRNR" id="PIRNR005751"/>
    </source>
</evidence>
<dbReference type="KEGG" id="vao:FA707_00755"/>
<name>A0A4D7CSR1_9ENTE</name>
<dbReference type="NCBIfam" id="TIGR00124">
    <property type="entry name" value="cit_ly_ligase"/>
    <property type="match status" value="1"/>
</dbReference>
<dbReference type="InterPro" id="IPR004821">
    <property type="entry name" value="Cyt_trans-like"/>
</dbReference>
<comment type="catalytic activity">
    <reaction evidence="3">
        <text>holo-[citrate lyase ACP] + acetate + ATP = acetyl-[citrate lyase ACP] + AMP + diphosphate</text>
        <dbReference type="Rhea" id="RHEA:23788"/>
        <dbReference type="Rhea" id="RHEA-COMP:10158"/>
        <dbReference type="Rhea" id="RHEA-COMP:13710"/>
        <dbReference type="ChEBI" id="CHEBI:30089"/>
        <dbReference type="ChEBI" id="CHEBI:30616"/>
        <dbReference type="ChEBI" id="CHEBI:33019"/>
        <dbReference type="ChEBI" id="CHEBI:82683"/>
        <dbReference type="ChEBI" id="CHEBI:137976"/>
        <dbReference type="ChEBI" id="CHEBI:456215"/>
        <dbReference type="EC" id="6.2.1.22"/>
    </reaction>
</comment>
<keyword evidence="1 3" id="KW-0547">Nucleotide-binding</keyword>
<dbReference type="Proteomes" id="UP000298615">
    <property type="component" value="Chromosome"/>
</dbReference>
<dbReference type="AlphaFoldDB" id="A0A4D7CSR1"/>
<dbReference type="SMART" id="SM00764">
    <property type="entry name" value="Citrate_ly_lig"/>
    <property type="match status" value="1"/>
</dbReference>
<dbReference type="PROSITE" id="PS51186">
    <property type="entry name" value="GNAT"/>
    <property type="match status" value="1"/>
</dbReference>
<dbReference type="Pfam" id="PF08218">
    <property type="entry name" value="Citrate_ly_lig"/>
    <property type="match status" value="1"/>
</dbReference>
<dbReference type="RefSeq" id="WP_136952433.1">
    <property type="nucleotide sequence ID" value="NZ_CP039712.1"/>
</dbReference>
<reference evidence="4 5" key="1">
    <citation type="submission" date="2019-04" db="EMBL/GenBank/DDBJ databases">
        <title>Vagococcus sp. nov., isolated from faeces of yaks (Bos grunniens).</title>
        <authorList>
            <person name="Ge Y."/>
        </authorList>
    </citation>
    <scope>NUCLEOTIDE SEQUENCE [LARGE SCALE GENOMIC DNA]</scope>
    <source>
        <strain evidence="4 5">MN-17</strain>
    </source>
</reference>
<evidence type="ECO:0000256" key="2">
    <source>
        <dbReference type="ARBA" id="ARBA00022840"/>
    </source>
</evidence>
<dbReference type="EMBL" id="CP039712">
    <property type="protein sequence ID" value="QCI85587.1"/>
    <property type="molecule type" value="Genomic_DNA"/>
</dbReference>
<comment type="function">
    <text evidence="3">Acetylation of prosthetic group (2-(5''-phosphoribosyl)-3'-dephosphocoenzyme-A) of the gamma subunit of citrate lyase.</text>
</comment>
<dbReference type="EC" id="6.2.1.22" evidence="3"/>